<evidence type="ECO:0000259" key="3">
    <source>
        <dbReference type="PROSITE" id="PS50235"/>
    </source>
</evidence>
<dbReference type="Pfam" id="PF00581">
    <property type="entry name" value="Rhodanese"/>
    <property type="match status" value="1"/>
</dbReference>
<reference evidence="4 5" key="1">
    <citation type="journal article" date="2014" name="BMC Genomics">
        <title>Comparative genome sequencing reveals chemotype-specific gene clusters in the toxigenic black mold Stachybotrys.</title>
        <authorList>
            <person name="Semeiks J."/>
            <person name="Borek D."/>
            <person name="Otwinowski Z."/>
            <person name="Grishin N.V."/>
        </authorList>
    </citation>
    <scope>NUCLEOTIDE SEQUENCE [LARGE SCALE GENOMIC DNA]</scope>
    <source>
        <strain evidence="5">CBS 109288 / IBT 7711</strain>
    </source>
</reference>
<dbReference type="PROSITE" id="PS50235">
    <property type="entry name" value="USP_3"/>
    <property type="match status" value="1"/>
</dbReference>
<evidence type="ECO:0000256" key="1">
    <source>
        <dbReference type="SAM" id="MobiDB-lite"/>
    </source>
</evidence>
<feature type="compositionally biased region" description="Low complexity" evidence="1">
    <location>
        <begin position="150"/>
        <end position="163"/>
    </location>
</feature>
<dbReference type="SMART" id="SM00450">
    <property type="entry name" value="RHOD"/>
    <property type="match status" value="1"/>
</dbReference>
<dbReference type="Proteomes" id="UP000028045">
    <property type="component" value="Unassembled WGS sequence"/>
</dbReference>
<feature type="region of interest" description="Disordered" evidence="1">
    <location>
        <begin position="290"/>
        <end position="334"/>
    </location>
</feature>
<evidence type="ECO:0000259" key="2">
    <source>
        <dbReference type="PROSITE" id="PS50206"/>
    </source>
</evidence>
<dbReference type="Gene3D" id="1.20.58.80">
    <property type="entry name" value="Phosphotransferase system, lactose/cellobiose-type IIA subunit"/>
    <property type="match status" value="1"/>
</dbReference>
<evidence type="ECO:0008006" key="6">
    <source>
        <dbReference type="Google" id="ProtNLM"/>
    </source>
</evidence>
<organism evidence="4 5">
    <name type="scientific">Stachybotrys chartarum (strain CBS 109288 / IBT 7711)</name>
    <name type="common">Toxic black mold</name>
    <name type="synonym">Stilbospora chartarum</name>
    <dbReference type="NCBI Taxonomy" id="1280523"/>
    <lineage>
        <taxon>Eukaryota</taxon>
        <taxon>Fungi</taxon>
        <taxon>Dikarya</taxon>
        <taxon>Ascomycota</taxon>
        <taxon>Pezizomycotina</taxon>
        <taxon>Sordariomycetes</taxon>
        <taxon>Hypocreomycetidae</taxon>
        <taxon>Hypocreales</taxon>
        <taxon>Stachybotryaceae</taxon>
        <taxon>Stachybotrys</taxon>
    </lineage>
</organism>
<dbReference type="AlphaFoldDB" id="A0A084AZK1"/>
<feature type="domain" description="USP" evidence="3">
    <location>
        <begin position="660"/>
        <end position="1031"/>
    </location>
</feature>
<dbReference type="GO" id="GO:0005634">
    <property type="term" value="C:nucleus"/>
    <property type="evidence" value="ECO:0007669"/>
    <property type="project" value="TreeGrafter"/>
</dbReference>
<dbReference type="PROSITE" id="PS50206">
    <property type="entry name" value="RHODANESE_3"/>
    <property type="match status" value="1"/>
</dbReference>
<feature type="compositionally biased region" description="Pro residues" evidence="1">
    <location>
        <begin position="602"/>
        <end position="611"/>
    </location>
</feature>
<accession>A0A084AZK1</accession>
<feature type="region of interest" description="Disordered" evidence="1">
    <location>
        <begin position="542"/>
        <end position="629"/>
    </location>
</feature>
<dbReference type="Pfam" id="PF00443">
    <property type="entry name" value="UCH"/>
    <property type="match status" value="1"/>
</dbReference>
<dbReference type="InterPro" id="IPR036873">
    <property type="entry name" value="Rhodanese-like_dom_sf"/>
</dbReference>
<dbReference type="InterPro" id="IPR050164">
    <property type="entry name" value="Peptidase_C19"/>
</dbReference>
<dbReference type="GO" id="GO:0005829">
    <property type="term" value="C:cytosol"/>
    <property type="evidence" value="ECO:0007669"/>
    <property type="project" value="TreeGrafter"/>
</dbReference>
<gene>
    <name evidence="4" type="ORF">S7711_03226</name>
</gene>
<dbReference type="Gene3D" id="3.40.250.10">
    <property type="entry name" value="Rhodanese-like domain"/>
    <property type="match status" value="1"/>
</dbReference>
<protein>
    <recommendedName>
        <fullName evidence="6">USP domain-containing protein</fullName>
    </recommendedName>
</protein>
<feature type="compositionally biased region" description="Polar residues" evidence="1">
    <location>
        <begin position="318"/>
        <end position="334"/>
    </location>
</feature>
<dbReference type="SUPFAM" id="SSF52821">
    <property type="entry name" value="Rhodanese/Cell cycle control phosphatase"/>
    <property type="match status" value="1"/>
</dbReference>
<dbReference type="InterPro" id="IPR001394">
    <property type="entry name" value="Peptidase_C19_UCH"/>
</dbReference>
<feature type="compositionally biased region" description="Polar residues" evidence="1">
    <location>
        <begin position="164"/>
        <end position="173"/>
    </location>
</feature>
<dbReference type="OrthoDB" id="292964at2759"/>
<dbReference type="CDD" id="cd02674">
    <property type="entry name" value="Peptidase_C19R"/>
    <property type="match status" value="1"/>
</dbReference>
<sequence>MAAANHRYSLPAGLNGSNGAASRPGPPPLPHIDDLLAVPKDIDSNQSIKRLLELAETSFRQAEMSREFNKPAQALKDYIRASIIAVQIIRSHRDYPGLRDAGDLARTHTALLKKISQQNDAYARIKQSIVADNKRTGVQPTITRQGTPQGNSGNPRPPSSSGNQTPSRLSQEITHGPLGKTKPAVQPKPASLHGNAINAGHGRTGSTSSTAQDSLMARFSNLKGPQSSPGQDPRIKTHAILPPMSNGIPEMPHSQKPKLSLKNHIHNIPSLPKLPDAIYSPARGSISVEATRGSAGTPRGRFSRTGSSTSLSSVVAAPQQTPNTDFTSPAQNHMGNIDERRASRSSIRIPSGDTITPTDLYQAMKAKGSVLLIDVRSREEFDEGHIMSSATICIEPSILSRENISADQISESLIISPNQEQALFDNRDKYELIVIYDQYSERIPLTAKGTEELVLLSLWRALVHFNYGRDLKNQPKLLEGGLEAWVDLMGPASLQSTAPSNSNSNSKPAQGLRRRNAMTEWRRSKYTVKPLRPDEVKEWQETLKKDEDETASTPGFLRTTEDFLRRFPPVNIEQESMTAPAMADQRPTYGSSHKGDLKSDLPSPPTRPAPALPRASYSSLSHAADDNDYSETGATLAQRTGGRPPKAMEQATDNSTKFFTGLNNPHNWCYANSTLQSLLASPDFGRELAESQWVSNYKVPKKDDEKIDHPQLMIRIMSNLFHWMSTGKFQYMKAQTLMDYIRHLCKHSKDQIAMFGSAQQQDAQEFMSFVLTNLHDETNSRRDRKGQVPKPNTKSQSLIQASAEYWRNHLALNQSIVDKYWRGLELSTVSCQECNKSTYTFTMFELIPVTVHMDRNTTLDKVLAEHFAPNALDDFDCESCRRHTRAKQSLSLSRMPPLLCVVFSRFHLQDSYIRKSTAAVTWDFNDFDFSPYFLEPSDCANNGDASDKAFTGPFRYECYAVIVHLGNSVDTGHYYAYVRDSSTHDPYAWLCCNDSRVTKVRIGSGDRDDIQDDVFKSRGNAVPYMVFFRRKSMD</sequence>
<feature type="domain" description="Rhodanese" evidence="2">
    <location>
        <begin position="366"/>
        <end position="494"/>
    </location>
</feature>
<dbReference type="InterPro" id="IPR001763">
    <property type="entry name" value="Rhodanese-like_dom"/>
</dbReference>
<dbReference type="GO" id="GO:0016579">
    <property type="term" value="P:protein deubiquitination"/>
    <property type="evidence" value="ECO:0007669"/>
    <property type="project" value="InterPro"/>
</dbReference>
<feature type="region of interest" description="Disordered" evidence="1">
    <location>
        <begin position="132"/>
        <end position="240"/>
    </location>
</feature>
<dbReference type="Gene3D" id="3.90.70.10">
    <property type="entry name" value="Cysteine proteinases"/>
    <property type="match status" value="1"/>
</dbReference>
<dbReference type="SUPFAM" id="SSF54001">
    <property type="entry name" value="Cysteine proteinases"/>
    <property type="match status" value="1"/>
</dbReference>
<dbReference type="HOGENOM" id="CLU_005922_0_0_1"/>
<feature type="compositionally biased region" description="Low complexity" evidence="1">
    <location>
        <begin position="296"/>
        <end position="313"/>
    </location>
</feature>
<dbReference type="InterPro" id="IPR028889">
    <property type="entry name" value="USP"/>
</dbReference>
<evidence type="ECO:0000313" key="5">
    <source>
        <dbReference type="Proteomes" id="UP000028045"/>
    </source>
</evidence>
<feature type="region of interest" description="Disordered" evidence="1">
    <location>
        <begin position="494"/>
        <end position="526"/>
    </location>
</feature>
<feature type="compositionally biased region" description="Polar residues" evidence="1">
    <location>
        <begin position="204"/>
        <end position="213"/>
    </location>
</feature>
<dbReference type="EMBL" id="KL648424">
    <property type="protein sequence ID" value="KEY70730.1"/>
    <property type="molecule type" value="Genomic_DNA"/>
</dbReference>
<dbReference type="GO" id="GO:0004843">
    <property type="term" value="F:cysteine-type deubiquitinase activity"/>
    <property type="evidence" value="ECO:0007669"/>
    <property type="project" value="InterPro"/>
</dbReference>
<evidence type="ECO:0000313" key="4">
    <source>
        <dbReference type="EMBL" id="KEY70730.1"/>
    </source>
</evidence>
<feature type="compositionally biased region" description="Polar residues" evidence="1">
    <location>
        <begin position="136"/>
        <end position="149"/>
    </location>
</feature>
<proteinExistence type="predicted"/>
<dbReference type="InterPro" id="IPR038765">
    <property type="entry name" value="Papain-like_cys_pep_sf"/>
</dbReference>
<dbReference type="PANTHER" id="PTHR24006">
    <property type="entry name" value="UBIQUITIN CARBOXYL-TERMINAL HYDROLASE"/>
    <property type="match status" value="1"/>
</dbReference>
<name>A0A084AZK1_STACB</name>
<keyword evidence="5" id="KW-1185">Reference proteome</keyword>
<feature type="region of interest" description="Disordered" evidence="1">
    <location>
        <begin position="1"/>
        <end position="32"/>
    </location>
</feature>